<gene>
    <name evidence="1" type="ORF">HPB47_018766</name>
</gene>
<accession>A0AC60QJW3</accession>
<dbReference type="EMBL" id="JABSTQ010008047">
    <property type="protein sequence ID" value="KAG0434954.1"/>
    <property type="molecule type" value="Genomic_DNA"/>
</dbReference>
<evidence type="ECO:0000313" key="2">
    <source>
        <dbReference type="Proteomes" id="UP000805193"/>
    </source>
</evidence>
<name>A0AC60QJW3_IXOPE</name>
<evidence type="ECO:0000313" key="1">
    <source>
        <dbReference type="EMBL" id="KAG0434954.1"/>
    </source>
</evidence>
<proteinExistence type="predicted"/>
<sequence length="178" mass="18817">MVLRFSSVGELAWIKKSVCPAPGVVFSPWPGALLGQTQQLVEAVGWRIYGSATAAVGILTSGSTPSKALDQLPQDQTPLQAVPSCIVVSAGKNATPSKPDRLCRNKTPLQCGVIVDSWTLPQRHNIPLPASCAGRKHDSRTLLDSSQGLAPPPPPSVFFRGGEVVALSRVIAARTREC</sequence>
<comment type="caution">
    <text evidence="1">The sequence shown here is derived from an EMBL/GenBank/DDBJ whole genome shotgun (WGS) entry which is preliminary data.</text>
</comment>
<dbReference type="Proteomes" id="UP000805193">
    <property type="component" value="Unassembled WGS sequence"/>
</dbReference>
<protein>
    <submittedName>
        <fullName evidence="1">Uncharacterized protein</fullName>
    </submittedName>
</protein>
<organism evidence="1 2">
    <name type="scientific">Ixodes persulcatus</name>
    <name type="common">Taiga tick</name>
    <dbReference type="NCBI Taxonomy" id="34615"/>
    <lineage>
        <taxon>Eukaryota</taxon>
        <taxon>Metazoa</taxon>
        <taxon>Ecdysozoa</taxon>
        <taxon>Arthropoda</taxon>
        <taxon>Chelicerata</taxon>
        <taxon>Arachnida</taxon>
        <taxon>Acari</taxon>
        <taxon>Parasitiformes</taxon>
        <taxon>Ixodida</taxon>
        <taxon>Ixodoidea</taxon>
        <taxon>Ixodidae</taxon>
        <taxon>Ixodinae</taxon>
        <taxon>Ixodes</taxon>
    </lineage>
</organism>
<reference evidence="1 2" key="1">
    <citation type="journal article" date="2020" name="Cell">
        <title>Large-Scale Comparative Analyses of Tick Genomes Elucidate Their Genetic Diversity and Vector Capacities.</title>
        <authorList>
            <consortium name="Tick Genome and Microbiome Consortium (TIGMIC)"/>
            <person name="Jia N."/>
            <person name="Wang J."/>
            <person name="Shi W."/>
            <person name="Du L."/>
            <person name="Sun Y."/>
            <person name="Zhan W."/>
            <person name="Jiang J.F."/>
            <person name="Wang Q."/>
            <person name="Zhang B."/>
            <person name="Ji P."/>
            <person name="Bell-Sakyi L."/>
            <person name="Cui X.M."/>
            <person name="Yuan T.T."/>
            <person name="Jiang B.G."/>
            <person name="Yang W.F."/>
            <person name="Lam T.T."/>
            <person name="Chang Q.C."/>
            <person name="Ding S.J."/>
            <person name="Wang X.J."/>
            <person name="Zhu J.G."/>
            <person name="Ruan X.D."/>
            <person name="Zhao L."/>
            <person name="Wei J.T."/>
            <person name="Ye R.Z."/>
            <person name="Que T.C."/>
            <person name="Du C.H."/>
            <person name="Zhou Y.H."/>
            <person name="Cheng J.X."/>
            <person name="Dai P.F."/>
            <person name="Guo W.B."/>
            <person name="Han X.H."/>
            <person name="Huang E.J."/>
            <person name="Li L.F."/>
            <person name="Wei W."/>
            <person name="Gao Y.C."/>
            <person name="Liu J.Z."/>
            <person name="Shao H.Z."/>
            <person name="Wang X."/>
            <person name="Wang C.C."/>
            <person name="Yang T.C."/>
            <person name="Huo Q.B."/>
            <person name="Li W."/>
            <person name="Chen H.Y."/>
            <person name="Chen S.E."/>
            <person name="Zhou L.G."/>
            <person name="Ni X.B."/>
            <person name="Tian J.H."/>
            <person name="Sheng Y."/>
            <person name="Liu T."/>
            <person name="Pan Y.S."/>
            <person name="Xia L.Y."/>
            <person name="Li J."/>
            <person name="Zhao F."/>
            <person name="Cao W.C."/>
        </authorList>
    </citation>
    <scope>NUCLEOTIDE SEQUENCE [LARGE SCALE GENOMIC DNA]</scope>
    <source>
        <strain evidence="1">Iper-2018</strain>
    </source>
</reference>
<keyword evidence="2" id="KW-1185">Reference proteome</keyword>